<evidence type="ECO:0000256" key="1">
    <source>
        <dbReference type="ARBA" id="ARBA00023172"/>
    </source>
</evidence>
<protein>
    <submittedName>
        <fullName evidence="3">Tyrosine-type recombinase/integrase</fullName>
    </submittedName>
</protein>
<dbReference type="EMBL" id="JACJLT010000269">
    <property type="protein sequence ID" value="MBM6876292.1"/>
    <property type="molecule type" value="Genomic_DNA"/>
</dbReference>
<dbReference type="InterPro" id="IPR002104">
    <property type="entry name" value="Integrase_catalytic"/>
</dbReference>
<dbReference type="SUPFAM" id="SSF56349">
    <property type="entry name" value="DNA breaking-rejoining enzymes"/>
    <property type="match status" value="1"/>
</dbReference>
<keyword evidence="1" id="KW-0233">DNA recombination</keyword>
<dbReference type="Pfam" id="PF00589">
    <property type="entry name" value="Phage_integrase"/>
    <property type="match status" value="1"/>
</dbReference>
<proteinExistence type="predicted"/>
<name>A0ABS2G594_FUSMR</name>
<gene>
    <name evidence="3" type="ORF">H6A04_11705</name>
</gene>
<dbReference type="PANTHER" id="PTHR30349:SF82">
    <property type="entry name" value="INTEGRASE_RECOMBINASE YOEC-RELATED"/>
    <property type="match status" value="1"/>
</dbReference>
<organism evidence="3 4">
    <name type="scientific">Fusobacterium mortiferum</name>
    <dbReference type="NCBI Taxonomy" id="850"/>
    <lineage>
        <taxon>Bacteria</taxon>
        <taxon>Fusobacteriati</taxon>
        <taxon>Fusobacteriota</taxon>
        <taxon>Fusobacteriia</taxon>
        <taxon>Fusobacteriales</taxon>
        <taxon>Fusobacteriaceae</taxon>
        <taxon>Fusobacterium</taxon>
    </lineage>
</organism>
<dbReference type="RefSeq" id="WP_204716901.1">
    <property type="nucleotide sequence ID" value="NZ_JACJLT010000269.1"/>
</dbReference>
<reference evidence="3 4" key="1">
    <citation type="journal article" date="2021" name="Sci. Rep.">
        <title>The distribution of antibiotic resistance genes in chicken gut microbiota commensals.</title>
        <authorList>
            <person name="Juricova H."/>
            <person name="Matiasovicova J."/>
            <person name="Kubasova T."/>
            <person name="Cejkova D."/>
            <person name="Rychlik I."/>
        </authorList>
    </citation>
    <scope>NUCLEOTIDE SEQUENCE [LARGE SCALE GENOMIC DNA]</scope>
    <source>
        <strain evidence="3 4">An425</strain>
    </source>
</reference>
<dbReference type="InterPro" id="IPR013762">
    <property type="entry name" value="Integrase-like_cat_sf"/>
</dbReference>
<dbReference type="InterPro" id="IPR011010">
    <property type="entry name" value="DNA_brk_join_enz"/>
</dbReference>
<comment type="caution">
    <text evidence="3">The sequence shown here is derived from an EMBL/GenBank/DDBJ whole genome shotgun (WGS) entry which is preliminary data.</text>
</comment>
<dbReference type="Proteomes" id="UP000728968">
    <property type="component" value="Unassembled WGS sequence"/>
</dbReference>
<feature type="domain" description="Tyr recombinase" evidence="2">
    <location>
        <begin position="4"/>
        <end position="173"/>
    </location>
</feature>
<evidence type="ECO:0000259" key="2">
    <source>
        <dbReference type="PROSITE" id="PS51898"/>
    </source>
</evidence>
<dbReference type="Gene3D" id="1.10.443.10">
    <property type="entry name" value="Intergrase catalytic core"/>
    <property type="match status" value="1"/>
</dbReference>
<dbReference type="PANTHER" id="PTHR30349">
    <property type="entry name" value="PHAGE INTEGRASE-RELATED"/>
    <property type="match status" value="1"/>
</dbReference>
<evidence type="ECO:0000313" key="3">
    <source>
        <dbReference type="EMBL" id="MBM6876292.1"/>
    </source>
</evidence>
<dbReference type="InterPro" id="IPR050090">
    <property type="entry name" value="Tyrosine_recombinase_XerCD"/>
</dbReference>
<evidence type="ECO:0000313" key="4">
    <source>
        <dbReference type="Proteomes" id="UP000728968"/>
    </source>
</evidence>
<accession>A0ABS2G594</accession>
<sequence>MANKVTRTLSEDEIVKIFRYLTIDVKQMLFLQLNTGLRISDIILLKAKDIMFGKLEIKERKTGKPQLTRINMDVVEYLFKNRVYDGEYMFWDEKCNPKSIIRKVEWQIQKACDMENINSEFISTHSFRKTFATDAYNRTKDIVVVQELLNHSSAAVTQRYIRINKEKVDETREKTAIGFKAI</sequence>
<dbReference type="PROSITE" id="PS51898">
    <property type="entry name" value="TYR_RECOMBINASE"/>
    <property type="match status" value="1"/>
</dbReference>
<keyword evidence="4" id="KW-1185">Reference proteome</keyword>